<dbReference type="InterPro" id="IPR018871">
    <property type="entry name" value="GLEYA_adhesin_domain"/>
</dbReference>
<dbReference type="EMBL" id="JAANYQ010000017">
    <property type="protein sequence ID" value="KAF4120351.1"/>
    <property type="molecule type" value="Genomic_DNA"/>
</dbReference>
<dbReference type="GeneID" id="55969380"/>
<sequence length="531" mass="56903">MKWAAAGMAAGATLAAAWADVEAPAVTSTVHVTEYVPLEQHPCSVYFFADGALNLPAEACGPGSCCVGIKEPGSDEPWGPGPGPAPPTVPIPGHEHPVAPEPGHPGHPGKPGHPGHPGKPGHPGHPGKPGHPGHPGHPEPGHDDDHCGCVTSTYVTTKTISGTTTVCTETTTITTETIVIPSTTTEDCETSTEAPVVPTHEPTHGHPKPHHPKPTPGYPEPPHPKPTPGHPKPHHPKPTPGHPKPHHPKPTPEHPKPHHPKPTPEHPEPTPGHPKPPHPKPTPGHPKPPHPKPTPEHPHPEPGHCPKPTCPTGLARALFRNPFELDVNVGYKHFDIDWFKVRKPFEVGVVSDVEISTAEWEDTVAIYHGFLYACESGEYTFTSDSADDLALFWFGEKGFWDWNFGTADIIQFFFGDNGSKSVTRHYSAGTYIPINVVWANAVGSGHLSLTVTGPDGTVLLGDGVSEYITVTACDNTFPQWPPWGDKPDHKPHLPDEEDDDDSFTDTDSDDTDTATEDPGPSESDDEDEDDF</sequence>
<feature type="compositionally biased region" description="Basic and acidic residues" evidence="1">
    <location>
        <begin position="485"/>
        <end position="494"/>
    </location>
</feature>
<evidence type="ECO:0000256" key="1">
    <source>
        <dbReference type="SAM" id="MobiDB-lite"/>
    </source>
</evidence>
<dbReference type="Pfam" id="PF01391">
    <property type="entry name" value="Collagen"/>
    <property type="match status" value="1"/>
</dbReference>
<dbReference type="AlphaFoldDB" id="A0A9P4YNS2"/>
<feature type="domain" description="PA14" evidence="3">
    <location>
        <begin position="309"/>
        <end position="466"/>
    </location>
</feature>
<protein>
    <submittedName>
        <fullName evidence="4">GLEYA domain</fullName>
    </submittedName>
</protein>
<feature type="chain" id="PRO_5040384757" evidence="2">
    <location>
        <begin position="20"/>
        <end position="531"/>
    </location>
</feature>
<dbReference type="Proteomes" id="UP000749293">
    <property type="component" value="Unassembled WGS sequence"/>
</dbReference>
<feature type="compositionally biased region" description="Pro residues" evidence="1">
    <location>
        <begin position="79"/>
        <end position="90"/>
    </location>
</feature>
<feature type="compositionally biased region" description="Pro residues" evidence="1">
    <location>
        <begin position="269"/>
        <end position="286"/>
    </location>
</feature>
<organism evidence="4 5">
    <name type="scientific">Geosmithia morbida</name>
    <dbReference type="NCBI Taxonomy" id="1094350"/>
    <lineage>
        <taxon>Eukaryota</taxon>
        <taxon>Fungi</taxon>
        <taxon>Dikarya</taxon>
        <taxon>Ascomycota</taxon>
        <taxon>Pezizomycotina</taxon>
        <taxon>Sordariomycetes</taxon>
        <taxon>Hypocreomycetidae</taxon>
        <taxon>Hypocreales</taxon>
        <taxon>Bionectriaceae</taxon>
        <taxon>Geosmithia</taxon>
    </lineage>
</organism>
<feature type="compositionally biased region" description="Acidic residues" evidence="1">
    <location>
        <begin position="495"/>
        <end position="515"/>
    </location>
</feature>
<evidence type="ECO:0000313" key="4">
    <source>
        <dbReference type="EMBL" id="KAF4120351.1"/>
    </source>
</evidence>
<dbReference type="InterPro" id="IPR037524">
    <property type="entry name" value="PA14/GLEYA"/>
</dbReference>
<feature type="region of interest" description="Disordered" evidence="1">
    <location>
        <begin position="76"/>
        <end position="144"/>
    </location>
</feature>
<feature type="region of interest" description="Disordered" evidence="1">
    <location>
        <begin position="183"/>
        <end position="308"/>
    </location>
</feature>
<feature type="compositionally biased region" description="Basic residues" evidence="1">
    <location>
        <begin position="231"/>
        <end position="249"/>
    </location>
</feature>
<dbReference type="Gene3D" id="2.60.120.1560">
    <property type="match status" value="1"/>
</dbReference>
<evidence type="ECO:0000259" key="3">
    <source>
        <dbReference type="PROSITE" id="PS51820"/>
    </source>
</evidence>
<evidence type="ECO:0000256" key="2">
    <source>
        <dbReference type="SAM" id="SignalP"/>
    </source>
</evidence>
<reference evidence="4" key="1">
    <citation type="submission" date="2020-03" db="EMBL/GenBank/DDBJ databases">
        <title>Site-based positive gene gene selection in Geosmithia morbida across the United States reveals a broad range of putative effectors and factors for local host and environmental adapation.</title>
        <authorList>
            <person name="Onufrak A."/>
            <person name="Murdoch R.W."/>
            <person name="Gazis R."/>
            <person name="Huff M."/>
            <person name="Staton M."/>
            <person name="Klingeman W."/>
            <person name="Hadziabdic D."/>
        </authorList>
    </citation>
    <scope>NUCLEOTIDE SEQUENCE</scope>
    <source>
        <strain evidence="4">1262</strain>
    </source>
</reference>
<keyword evidence="5" id="KW-1185">Reference proteome</keyword>
<evidence type="ECO:0000313" key="5">
    <source>
        <dbReference type="Proteomes" id="UP000749293"/>
    </source>
</evidence>
<keyword evidence="2" id="KW-0732">Signal</keyword>
<gene>
    <name evidence="4" type="ORF">GMORB2_3152</name>
</gene>
<proteinExistence type="predicted"/>
<feature type="region of interest" description="Disordered" evidence="1">
    <location>
        <begin position="479"/>
        <end position="531"/>
    </location>
</feature>
<dbReference type="OrthoDB" id="4388755at2759"/>
<feature type="signal peptide" evidence="2">
    <location>
        <begin position="1"/>
        <end position="19"/>
    </location>
</feature>
<name>A0A9P4YNS2_9HYPO</name>
<dbReference type="RefSeq" id="XP_035319003.1">
    <property type="nucleotide sequence ID" value="XM_035465128.1"/>
</dbReference>
<feature type="compositionally biased region" description="Acidic residues" evidence="1">
    <location>
        <begin position="522"/>
        <end position="531"/>
    </location>
</feature>
<feature type="compositionally biased region" description="Basic and acidic residues" evidence="1">
    <location>
        <begin position="293"/>
        <end position="304"/>
    </location>
</feature>
<dbReference type="InterPro" id="IPR008160">
    <property type="entry name" value="Collagen"/>
</dbReference>
<accession>A0A9P4YNS2</accession>
<comment type="caution">
    <text evidence="4">The sequence shown here is derived from an EMBL/GenBank/DDBJ whole genome shotgun (WGS) entry which is preliminary data.</text>
</comment>
<feature type="compositionally biased region" description="Pro residues" evidence="1">
    <location>
        <begin position="214"/>
        <end position="230"/>
    </location>
</feature>
<dbReference type="Pfam" id="PF10528">
    <property type="entry name" value="GLEYA"/>
    <property type="match status" value="1"/>
</dbReference>
<dbReference type="PROSITE" id="PS51820">
    <property type="entry name" value="PA14"/>
    <property type="match status" value="1"/>
</dbReference>